<evidence type="ECO:0000313" key="7">
    <source>
        <dbReference type="EMBL" id="QNU66073.1"/>
    </source>
</evidence>
<dbReference type="GO" id="GO:0046872">
    <property type="term" value="F:metal ion binding"/>
    <property type="evidence" value="ECO:0007669"/>
    <property type="project" value="UniProtKB-KW"/>
</dbReference>
<evidence type="ECO:0000256" key="2">
    <source>
        <dbReference type="ARBA" id="ARBA00022691"/>
    </source>
</evidence>
<dbReference type="EMBL" id="CP061336">
    <property type="protein sequence ID" value="QNU66073.1"/>
    <property type="molecule type" value="Genomic_DNA"/>
</dbReference>
<feature type="domain" description="Radical SAM core" evidence="6">
    <location>
        <begin position="282"/>
        <end position="506"/>
    </location>
</feature>
<sequence>MIKNVCLLMSPSENSLQYPENLTRLTINLGVGVICGYLEEKGYNVTIKDLNISLSKNFKDEYNHKQLEMVFNIDVFKNYILTGEDEEMDRLISLLLENMDLSEYDFFGVSIGGDFSFVQMQLGFILAKYLKKKYNKPVEIGGNNVSFLYIFKSVFQEMWEIVLSKFKFIVNGPGEKVIEAIIKGLDENKDEDWFNQLPGMVRLVDGEIISNKTEKPIVIKPDWGDLDMSFYTRCMIDEQGTEQKKQKAISENLIYNYKWPDAYLDSPGLIVSKYNRMKRKDVTEKLILPYIFNYNCPYSCAFCTQSDYERGSIVGGNPDQVIKDIKELIAKYNTKYFYFLNNAFNFSGKFADEFCNKVIDENLEIYWSDCGRFNNLTYERLELMKKAGCTKLTFGFESGSQKIINLIDKQIDLDHAEQVLKWCYDLKIWSDIEVIIGLPQELDEDFNETSDFITRNKKYINYFWVNEYFVVPNSLIGRFPERYGIELIKDNTNYRDLLIYNLKMYRNEHTDVQTSNSKLYGFNEINGRSFEEIVKQNSRKLKIINGMQNPEGDSAAKLFKMLCAVK</sequence>
<dbReference type="Pfam" id="PF04055">
    <property type="entry name" value="Radical_SAM"/>
    <property type="match status" value="1"/>
</dbReference>
<dbReference type="Proteomes" id="UP000306409">
    <property type="component" value="Chromosome"/>
</dbReference>
<comment type="cofactor">
    <cofactor evidence="1">
        <name>[4Fe-4S] cluster</name>
        <dbReference type="ChEBI" id="CHEBI:49883"/>
    </cofactor>
</comment>
<keyword evidence="2" id="KW-0949">S-adenosyl-L-methionine</keyword>
<dbReference type="PROSITE" id="PS51918">
    <property type="entry name" value="RADICAL_SAM"/>
    <property type="match status" value="1"/>
</dbReference>
<gene>
    <name evidence="7" type="ORF">EHE19_014450</name>
</gene>
<evidence type="ECO:0000256" key="1">
    <source>
        <dbReference type="ARBA" id="ARBA00001966"/>
    </source>
</evidence>
<dbReference type="GO" id="GO:0003824">
    <property type="term" value="F:catalytic activity"/>
    <property type="evidence" value="ECO:0007669"/>
    <property type="project" value="InterPro"/>
</dbReference>
<keyword evidence="4" id="KW-0408">Iron</keyword>
<keyword evidence="8" id="KW-1185">Reference proteome</keyword>
<evidence type="ECO:0000259" key="6">
    <source>
        <dbReference type="PROSITE" id="PS51918"/>
    </source>
</evidence>
<organism evidence="7 8">
    <name type="scientific">Ruminiclostridium herbifermentans</name>
    <dbReference type="NCBI Taxonomy" id="2488810"/>
    <lineage>
        <taxon>Bacteria</taxon>
        <taxon>Bacillati</taxon>
        <taxon>Bacillota</taxon>
        <taxon>Clostridia</taxon>
        <taxon>Eubacteriales</taxon>
        <taxon>Oscillospiraceae</taxon>
        <taxon>Ruminiclostridium</taxon>
    </lineage>
</organism>
<dbReference type="SUPFAM" id="SSF102114">
    <property type="entry name" value="Radical SAM enzymes"/>
    <property type="match status" value="1"/>
</dbReference>
<keyword evidence="5" id="KW-0411">Iron-sulfur</keyword>
<evidence type="ECO:0000256" key="4">
    <source>
        <dbReference type="ARBA" id="ARBA00023004"/>
    </source>
</evidence>
<dbReference type="InterPro" id="IPR007197">
    <property type="entry name" value="rSAM"/>
</dbReference>
<dbReference type="InterPro" id="IPR058240">
    <property type="entry name" value="rSAM_sf"/>
</dbReference>
<dbReference type="RefSeq" id="WP_137696821.1">
    <property type="nucleotide sequence ID" value="NZ_CP061336.1"/>
</dbReference>
<dbReference type="KEGG" id="rher:EHE19_014450"/>
<proteinExistence type="predicted"/>
<dbReference type="PANTHER" id="PTHR43409">
    <property type="entry name" value="ANAEROBIC MAGNESIUM-PROTOPORPHYRIN IX MONOMETHYL ESTER CYCLASE-RELATED"/>
    <property type="match status" value="1"/>
</dbReference>
<name>A0A4U7JJ84_9FIRM</name>
<dbReference type="Gene3D" id="3.80.30.20">
    <property type="entry name" value="tm_1862 like domain"/>
    <property type="match status" value="1"/>
</dbReference>
<dbReference type="SMART" id="SM00729">
    <property type="entry name" value="Elp3"/>
    <property type="match status" value="1"/>
</dbReference>
<dbReference type="GO" id="GO:0051536">
    <property type="term" value="F:iron-sulfur cluster binding"/>
    <property type="evidence" value="ECO:0007669"/>
    <property type="project" value="UniProtKB-KW"/>
</dbReference>
<protein>
    <submittedName>
        <fullName evidence="7">Radical SAM protein</fullName>
    </submittedName>
</protein>
<evidence type="ECO:0000256" key="5">
    <source>
        <dbReference type="ARBA" id="ARBA00023014"/>
    </source>
</evidence>
<dbReference type="InterPro" id="IPR051198">
    <property type="entry name" value="BchE-like"/>
</dbReference>
<accession>A0A4U7JJ84</accession>
<dbReference type="SFLD" id="SFLDG01082">
    <property type="entry name" value="B12-binding_domain_containing"/>
    <property type="match status" value="1"/>
</dbReference>
<dbReference type="InterPro" id="IPR023404">
    <property type="entry name" value="rSAM_horseshoe"/>
</dbReference>
<dbReference type="InterPro" id="IPR006638">
    <property type="entry name" value="Elp3/MiaA/NifB-like_rSAM"/>
</dbReference>
<dbReference type="AlphaFoldDB" id="A0A4U7JJ84"/>
<reference evidence="7 8" key="1">
    <citation type="submission" date="2020-09" db="EMBL/GenBank/DDBJ databases">
        <title>Characterization and genome sequencing of Ruminiclostridium sp. nov. MA18.</title>
        <authorList>
            <person name="Rettenmaier R."/>
            <person name="Kowollik M.-L."/>
            <person name="Liebl W."/>
            <person name="Zverlov V."/>
        </authorList>
    </citation>
    <scope>NUCLEOTIDE SEQUENCE [LARGE SCALE GENOMIC DNA]</scope>
    <source>
        <strain evidence="7 8">MA18</strain>
    </source>
</reference>
<evidence type="ECO:0000313" key="8">
    <source>
        <dbReference type="Proteomes" id="UP000306409"/>
    </source>
</evidence>
<dbReference type="SFLD" id="SFLDS00029">
    <property type="entry name" value="Radical_SAM"/>
    <property type="match status" value="1"/>
</dbReference>
<keyword evidence="3" id="KW-0479">Metal-binding</keyword>
<evidence type="ECO:0000256" key="3">
    <source>
        <dbReference type="ARBA" id="ARBA00022723"/>
    </source>
</evidence>
<dbReference type="OrthoDB" id="9801424at2"/>